<evidence type="ECO:0000256" key="5">
    <source>
        <dbReference type="ARBA" id="ARBA00022729"/>
    </source>
</evidence>
<evidence type="ECO:0000256" key="2">
    <source>
        <dbReference type="ARBA" id="ARBA00004613"/>
    </source>
</evidence>
<dbReference type="SUPFAM" id="SSF75005">
    <property type="entry name" value="Arabinanase/levansucrase/invertase"/>
    <property type="match status" value="1"/>
</dbReference>
<keyword evidence="7" id="KW-0326">Glycosidase</keyword>
<reference evidence="9 10" key="1">
    <citation type="submission" date="2019-10" db="EMBL/GenBank/DDBJ databases">
        <title>Streptomyces tenebrisbrunneis sp.nov., an endogenous actinomycete isolated from of Lycium ruthenicum.</title>
        <authorList>
            <person name="Ma L."/>
        </authorList>
    </citation>
    <scope>NUCLEOTIDE SEQUENCE [LARGE SCALE GENOMIC DNA]</scope>
    <source>
        <strain evidence="9 10">TRM 66187</strain>
    </source>
</reference>
<evidence type="ECO:0000256" key="8">
    <source>
        <dbReference type="SAM" id="MobiDB-lite"/>
    </source>
</evidence>
<evidence type="ECO:0000256" key="6">
    <source>
        <dbReference type="ARBA" id="ARBA00022801"/>
    </source>
</evidence>
<dbReference type="EC" id="3.2.1.55" evidence="3"/>
<dbReference type="InterPro" id="IPR005193">
    <property type="entry name" value="GH62_arabinosidase"/>
</dbReference>
<dbReference type="PANTHER" id="PTHR40631">
    <property type="entry name" value="ALPHA-L-ARABINOFURANOSIDASE AXHA-2-RELATED"/>
    <property type="match status" value="1"/>
</dbReference>
<organism evidence="9 10">
    <name type="scientific">Streptomyces lycii</name>
    <dbReference type="NCBI Taxonomy" id="2654337"/>
    <lineage>
        <taxon>Bacteria</taxon>
        <taxon>Bacillati</taxon>
        <taxon>Actinomycetota</taxon>
        <taxon>Actinomycetes</taxon>
        <taxon>Kitasatosporales</taxon>
        <taxon>Streptomycetaceae</taxon>
        <taxon>Streptomyces</taxon>
    </lineage>
</organism>
<comment type="catalytic activity">
    <reaction evidence="1">
        <text>Hydrolysis of terminal non-reducing alpha-L-arabinofuranoside residues in alpha-L-arabinosides.</text>
        <dbReference type="EC" id="3.2.1.55"/>
    </reaction>
</comment>
<dbReference type="GO" id="GO:0016787">
    <property type="term" value="F:hydrolase activity"/>
    <property type="evidence" value="ECO:0007669"/>
    <property type="project" value="UniProtKB-KW"/>
</dbReference>
<evidence type="ECO:0000256" key="1">
    <source>
        <dbReference type="ARBA" id="ARBA00001462"/>
    </source>
</evidence>
<feature type="compositionally biased region" description="Low complexity" evidence="8">
    <location>
        <begin position="96"/>
        <end position="107"/>
    </location>
</feature>
<sequence length="422" mass="46182">MPFDMSNCSPLRAPPSSTPHHEPHRTASAPAPTRRPIPGGRPGRRFGSAPIAKESTMRPTRRTGAVLGGLALLLGASVSGPATAPAGASETTDRTPPAASAADLPSSFQWSSTGPVIAPKSDASHDIAGIKDPSVVFHDGKWHVYASTTSTAGNYSLAYTSFEDWSRASAAPQYFLDQNPNIGTGYRAAPQVFYFAPQDKWYLVYQTGNGSFSTTDDPGKPETWSAPQNFYSGMPDIIRDNIGDGYWVDFWVICDDVKCYLFSSDDNGHLYRSETTVEDFPNGFTNTVIAMEDSDRYRLFEAVNIYRIKGSDSYLMLHEAIGTDGRRYFRSWTSDAITGPWTALADTESNPFARANNVTFEGSPWTNDISHGELLRDGTDQTLTIDPCDLRYLYQGMDPNAGGEYNKLPWRLGLLTQTNSAC</sequence>
<gene>
    <name evidence="9" type="ORF">GCU69_21425</name>
</gene>
<dbReference type="Pfam" id="PF03664">
    <property type="entry name" value="Glyco_hydro_62"/>
    <property type="match status" value="1"/>
</dbReference>
<keyword evidence="10" id="KW-1185">Reference proteome</keyword>
<evidence type="ECO:0000256" key="4">
    <source>
        <dbReference type="ARBA" id="ARBA00022525"/>
    </source>
</evidence>
<feature type="region of interest" description="Disordered" evidence="8">
    <location>
        <begin position="1"/>
        <end position="61"/>
    </location>
</feature>
<feature type="region of interest" description="Disordered" evidence="8">
    <location>
        <begin position="81"/>
        <end position="107"/>
    </location>
</feature>
<evidence type="ECO:0000313" key="9">
    <source>
        <dbReference type="EMBL" id="KAF4407088.1"/>
    </source>
</evidence>
<evidence type="ECO:0000256" key="3">
    <source>
        <dbReference type="ARBA" id="ARBA00012670"/>
    </source>
</evidence>
<keyword evidence="5" id="KW-0732">Signal</keyword>
<dbReference type="EMBL" id="WHPN01000332">
    <property type="protein sequence ID" value="KAF4407088.1"/>
    <property type="molecule type" value="Genomic_DNA"/>
</dbReference>
<keyword evidence="4" id="KW-0964">Secreted</keyword>
<accession>A0ABQ7FEY1</accession>
<protein>
    <recommendedName>
        <fullName evidence="3">non-reducing end alpha-L-arabinofuranosidase</fullName>
        <ecNumber evidence="3">3.2.1.55</ecNumber>
    </recommendedName>
</protein>
<feature type="compositionally biased region" description="Low complexity" evidence="8">
    <location>
        <begin position="29"/>
        <end position="38"/>
    </location>
</feature>
<evidence type="ECO:0000313" key="10">
    <source>
        <dbReference type="Proteomes" id="UP000621266"/>
    </source>
</evidence>
<evidence type="ECO:0000256" key="7">
    <source>
        <dbReference type="ARBA" id="ARBA00023295"/>
    </source>
</evidence>
<dbReference type="PANTHER" id="PTHR40631:SF2">
    <property type="entry name" value="ALPHA-L-ARABINOFURANOSIDASE"/>
    <property type="match status" value="1"/>
</dbReference>
<dbReference type="CDD" id="cd08987">
    <property type="entry name" value="GH62"/>
    <property type="match status" value="1"/>
</dbReference>
<proteinExistence type="predicted"/>
<dbReference type="InterPro" id="IPR023296">
    <property type="entry name" value="Glyco_hydro_beta-prop_sf"/>
</dbReference>
<dbReference type="Proteomes" id="UP000621266">
    <property type="component" value="Unassembled WGS sequence"/>
</dbReference>
<name>A0ABQ7FEY1_9ACTN</name>
<dbReference type="Gene3D" id="2.115.10.20">
    <property type="entry name" value="Glycosyl hydrolase domain, family 43"/>
    <property type="match status" value="1"/>
</dbReference>
<comment type="subcellular location">
    <subcellularLocation>
        <location evidence="2">Secreted</location>
    </subcellularLocation>
</comment>
<comment type="caution">
    <text evidence="9">The sequence shown here is derived from an EMBL/GenBank/DDBJ whole genome shotgun (WGS) entry which is preliminary data.</text>
</comment>
<keyword evidence="6 9" id="KW-0378">Hydrolase</keyword>